<feature type="region of interest" description="Disordered" evidence="1">
    <location>
        <begin position="1185"/>
        <end position="1255"/>
    </location>
</feature>
<dbReference type="EMBL" id="JAPCWZ010000007">
    <property type="protein sequence ID" value="KAK8856214.1"/>
    <property type="molecule type" value="Genomic_DNA"/>
</dbReference>
<gene>
    <name evidence="2" type="ORF">PGQ11_012126</name>
</gene>
<feature type="compositionally biased region" description="Polar residues" evidence="1">
    <location>
        <begin position="600"/>
        <end position="611"/>
    </location>
</feature>
<feature type="compositionally biased region" description="Polar residues" evidence="1">
    <location>
        <begin position="434"/>
        <end position="448"/>
    </location>
</feature>
<feature type="region of interest" description="Disordered" evidence="1">
    <location>
        <begin position="749"/>
        <end position="815"/>
    </location>
</feature>
<feature type="compositionally biased region" description="Polar residues" evidence="1">
    <location>
        <begin position="757"/>
        <end position="780"/>
    </location>
</feature>
<feature type="compositionally biased region" description="Low complexity" evidence="1">
    <location>
        <begin position="398"/>
        <end position="414"/>
    </location>
</feature>
<evidence type="ECO:0000313" key="3">
    <source>
        <dbReference type="Proteomes" id="UP001390339"/>
    </source>
</evidence>
<feature type="region of interest" description="Disordered" evidence="1">
    <location>
        <begin position="917"/>
        <end position="1000"/>
    </location>
</feature>
<feature type="region of interest" description="Disordered" evidence="1">
    <location>
        <begin position="589"/>
        <end position="686"/>
    </location>
</feature>
<feature type="compositionally biased region" description="Polar residues" evidence="1">
    <location>
        <begin position="98"/>
        <end position="115"/>
    </location>
</feature>
<feature type="compositionally biased region" description="Acidic residues" evidence="1">
    <location>
        <begin position="974"/>
        <end position="985"/>
    </location>
</feature>
<feature type="region of interest" description="Disordered" evidence="1">
    <location>
        <begin position="272"/>
        <end position="354"/>
    </location>
</feature>
<feature type="compositionally biased region" description="Polar residues" evidence="1">
    <location>
        <begin position="787"/>
        <end position="800"/>
    </location>
</feature>
<feature type="compositionally biased region" description="Pro residues" evidence="1">
    <location>
        <begin position="415"/>
        <end position="424"/>
    </location>
</feature>
<feature type="region of interest" description="Disordered" evidence="1">
    <location>
        <begin position="475"/>
        <end position="509"/>
    </location>
</feature>
<feature type="region of interest" description="Disordered" evidence="1">
    <location>
        <begin position="1020"/>
        <end position="1076"/>
    </location>
</feature>
<feature type="region of interest" description="Disordered" evidence="1">
    <location>
        <begin position="1293"/>
        <end position="1371"/>
    </location>
</feature>
<feature type="compositionally biased region" description="Polar residues" evidence="1">
    <location>
        <begin position="646"/>
        <end position="660"/>
    </location>
</feature>
<feature type="compositionally biased region" description="Low complexity" evidence="1">
    <location>
        <begin position="1063"/>
        <end position="1074"/>
    </location>
</feature>
<dbReference type="Proteomes" id="UP001390339">
    <property type="component" value="Unassembled WGS sequence"/>
</dbReference>
<feature type="region of interest" description="Disordered" evidence="1">
    <location>
        <begin position="371"/>
        <end position="454"/>
    </location>
</feature>
<feature type="region of interest" description="Disordered" evidence="1">
    <location>
        <begin position="1"/>
        <end position="23"/>
    </location>
</feature>
<feature type="compositionally biased region" description="Low complexity" evidence="1">
    <location>
        <begin position="801"/>
        <end position="812"/>
    </location>
</feature>
<feature type="compositionally biased region" description="Low complexity" evidence="1">
    <location>
        <begin position="1306"/>
        <end position="1325"/>
    </location>
</feature>
<feature type="compositionally biased region" description="Low complexity" evidence="1">
    <location>
        <begin position="589"/>
        <end position="599"/>
    </location>
</feature>
<protein>
    <submittedName>
        <fullName evidence="2">Uncharacterized protein</fullName>
    </submittedName>
</protein>
<feature type="region of interest" description="Disordered" evidence="1">
    <location>
        <begin position="155"/>
        <end position="254"/>
    </location>
</feature>
<evidence type="ECO:0000256" key="1">
    <source>
        <dbReference type="SAM" id="MobiDB-lite"/>
    </source>
</evidence>
<reference evidence="2 3" key="1">
    <citation type="journal article" date="2024" name="IMA Fungus">
        <title>Apiospora arundinis, a panoply of carbohydrate-active enzymes and secondary metabolites.</title>
        <authorList>
            <person name="Sorensen T."/>
            <person name="Petersen C."/>
            <person name="Muurmann A.T."/>
            <person name="Christiansen J.V."/>
            <person name="Brundto M.L."/>
            <person name="Overgaard C.K."/>
            <person name="Boysen A.T."/>
            <person name="Wollenberg R.D."/>
            <person name="Larsen T.O."/>
            <person name="Sorensen J.L."/>
            <person name="Nielsen K.L."/>
            <person name="Sondergaard T.E."/>
        </authorList>
    </citation>
    <scope>NUCLEOTIDE SEQUENCE [LARGE SCALE GENOMIC DNA]</scope>
    <source>
        <strain evidence="2 3">AAU 773</strain>
    </source>
</reference>
<feature type="compositionally biased region" description="Polar residues" evidence="1">
    <location>
        <begin position="1294"/>
        <end position="1305"/>
    </location>
</feature>
<accession>A0ABR2I1I9</accession>
<feature type="compositionally biased region" description="Pro residues" evidence="1">
    <location>
        <begin position="281"/>
        <end position="290"/>
    </location>
</feature>
<comment type="caution">
    <text evidence="2">The sequence shown here is derived from an EMBL/GenBank/DDBJ whole genome shotgun (WGS) entry which is preliminary data.</text>
</comment>
<keyword evidence="3" id="KW-1185">Reference proteome</keyword>
<feature type="compositionally biased region" description="Pro residues" evidence="1">
    <location>
        <begin position="316"/>
        <end position="327"/>
    </location>
</feature>
<feature type="compositionally biased region" description="Acidic residues" evidence="1">
    <location>
        <begin position="1032"/>
        <end position="1056"/>
    </location>
</feature>
<feature type="compositionally biased region" description="Polar residues" evidence="1">
    <location>
        <begin position="1219"/>
        <end position="1250"/>
    </location>
</feature>
<evidence type="ECO:0000313" key="2">
    <source>
        <dbReference type="EMBL" id="KAK8856214.1"/>
    </source>
</evidence>
<proteinExistence type="predicted"/>
<organism evidence="2 3">
    <name type="scientific">Apiospora arundinis</name>
    <dbReference type="NCBI Taxonomy" id="335852"/>
    <lineage>
        <taxon>Eukaryota</taxon>
        <taxon>Fungi</taxon>
        <taxon>Dikarya</taxon>
        <taxon>Ascomycota</taxon>
        <taxon>Pezizomycotina</taxon>
        <taxon>Sordariomycetes</taxon>
        <taxon>Xylariomycetidae</taxon>
        <taxon>Amphisphaeriales</taxon>
        <taxon>Apiosporaceae</taxon>
        <taxon>Apiospora</taxon>
    </lineage>
</organism>
<sequence>MSQRAGPRRVGLPRAKSTSNMLESGFSREAFRDMARDAVVERDNLRALAEFFRTTLPPSETRNSLSADEECTAFCGADGRKLLWSGQSLRGRAKRSRSQQFQPASTHLPSGVTLETTTDGNPYALISLPISIEGSGPWFQAPETIFRAPTQIIAAATPPAGGPNGNGGWPERASSRGILSGPTTPLPAIPSRRSSVGVGAARKTPKNTSKPEREQQQQQQQSPTQEACPPESITCVNTLKGSEPASLGSASVSEASEHSAALQAAQALLPGSEVSGLDPSPTSPCMPPTPHFNGIKECGNSDGSSPSSSPTRQWPMPSPASPLPPTPSLQHRRQMSKACSISGAGSPALASPCKSPRTLANIAVQSGLQVPATNMLPDSPGFAKMLASTTFPSPPSSSRPSTARSNSTGTITRSPSPPGSPPTIRPRTSSKSPAPSTNGRHATSNKQQLSSSSSLVSVVLLPTASLNEIVMRPDCHEGQHAPAPNPVARPEQHHVDQGPSHMPPTTNQTNSLISSAAAQLARRESMGSTSVLVDAFGRPESAASFATARERPDSVYSIYDVAAAGDTQRISKASDLTITTDSYQQSLATSRASQQSARSDTTTTTVDSNANEDCGRHIASSRTSLDIDDLSDEATLSPAKVPPPIQQANSTQGAAASEGSSPVRHAAAEIPRPDSRNAVEESNVQQSLLERRMARRTARKVWALETLHGGDHGGLAQAPVGEQAFRRRISQSVDSPVLGWFPGGNGSGGGALRSHLRSSVSGPSPLANETLTSLPSSSAESGEKRCSTYSTSPAPSTQGESRPASSASAKPSRALRHQLSISSTMVMETIPDEIPETPTTAVSSEHLTISPIFIVANLEPGTGAATTPSRLRPLSLMFLEKANLNLNHQSQLSKVKAKPRQRPLSVRIARNSLTGLLERTESPAVPADHNLSRMPTPPETPEPFMNRRLSAMRPLPVRLPTPEPTPLSKHSDVDDSSSSEEEEERPDPTQRLANIKERLRKEKLQKEEEIASMIARTVVTVPRMQEEHDTSYEDEPSSNTTYEDEPTNAPCEDEDVGMSRDVTTPTSMPTPSTPELEERIEKLTRNGDRWTGVMGPLMKNMSRMLSEMQGDGMCVGLTMREFSVDMEAEAKRISIYGQAASMHVEATPNTSTNTVNANVNTNLSTNVDPTFDGFDGIQPAAETIADVPAADDKKPRKGRSATNMARLRLDLDGSVKMPQGQQDLENAGQGTASGVPKSTASDVSVPSTPRSPAEKLEMDALMSITRRMQAQEALMDTLMNRWGTPTSRYKLRNESSLSDYDSNRPSMASDRQSSGDSSASGMGAALEDLKQRAYPQSSKEDINTDLAPTQHHEASLSNGKHHKRNKQSGMDVVDSLMGELRCTSTMSNQS</sequence>
<name>A0ABR2I1I9_9PEZI</name>
<feature type="region of interest" description="Disordered" evidence="1">
    <location>
        <begin position="93"/>
        <end position="115"/>
    </location>
</feature>